<sequence length="139" mass="15216">MRTYLIDEDPISLFLTEHVLRTEGFADDIRAFTAAEEALAYLVPRIATAVPRVIFLDLNMPVLDGWGFLMALTPYAAALQGRCRIYLLTSSLALADTTRAQDCALVAGIIHKPLDEELVQTILADLRAEAAARTGQPEA</sequence>
<dbReference type="SUPFAM" id="SSF52172">
    <property type="entry name" value="CheY-like"/>
    <property type="match status" value="1"/>
</dbReference>
<accession>A0A0U4AT43</accession>
<feature type="modified residue" description="4-aspartylphosphate" evidence="1">
    <location>
        <position position="57"/>
    </location>
</feature>
<dbReference type="AlphaFoldDB" id="A0A0U4AT43"/>
<dbReference type="GO" id="GO:0000160">
    <property type="term" value="P:phosphorelay signal transduction system"/>
    <property type="evidence" value="ECO:0007669"/>
    <property type="project" value="InterPro"/>
</dbReference>
<dbReference type="PROSITE" id="PS50110">
    <property type="entry name" value="RESPONSE_REGULATORY"/>
    <property type="match status" value="1"/>
</dbReference>
<dbReference type="SMART" id="SM00448">
    <property type="entry name" value="REC"/>
    <property type="match status" value="1"/>
</dbReference>
<dbReference type="Pfam" id="PF00072">
    <property type="entry name" value="Response_reg"/>
    <property type="match status" value="1"/>
</dbReference>
<dbReference type="InterPro" id="IPR011006">
    <property type="entry name" value="CheY-like_superfamily"/>
</dbReference>
<evidence type="ECO:0000313" key="3">
    <source>
        <dbReference type="EMBL" id="ALW86773.1"/>
    </source>
</evidence>
<reference evidence="3 4" key="1">
    <citation type="submission" date="2015-12" db="EMBL/GenBank/DDBJ databases">
        <authorList>
            <person name="Shamseldin A."/>
            <person name="Moawad H."/>
            <person name="Abd El-Rahim W.M."/>
            <person name="Sadowsky M.J."/>
        </authorList>
    </citation>
    <scope>NUCLEOTIDE SEQUENCE [LARGE SCALE GENOMIC DNA]</scope>
    <source>
        <strain evidence="3 4">DG5B</strain>
    </source>
</reference>
<evidence type="ECO:0000259" key="2">
    <source>
        <dbReference type="PROSITE" id="PS50110"/>
    </source>
</evidence>
<protein>
    <recommendedName>
        <fullName evidence="2">Response regulatory domain-containing protein</fullName>
    </recommendedName>
</protein>
<dbReference type="Gene3D" id="3.40.50.2300">
    <property type="match status" value="1"/>
</dbReference>
<dbReference type="Proteomes" id="UP000059542">
    <property type="component" value="Chromosome"/>
</dbReference>
<name>A0A0U4AT43_9BACT</name>
<organism evidence="3 4">
    <name type="scientific">Hymenobacter sedentarius</name>
    <dbReference type="NCBI Taxonomy" id="1411621"/>
    <lineage>
        <taxon>Bacteria</taxon>
        <taxon>Pseudomonadati</taxon>
        <taxon>Bacteroidota</taxon>
        <taxon>Cytophagia</taxon>
        <taxon>Cytophagales</taxon>
        <taxon>Hymenobacteraceae</taxon>
        <taxon>Hymenobacter</taxon>
    </lineage>
</organism>
<dbReference type="InterPro" id="IPR001789">
    <property type="entry name" value="Sig_transdc_resp-reg_receiver"/>
</dbReference>
<keyword evidence="1" id="KW-0597">Phosphoprotein</keyword>
<dbReference type="KEGG" id="hyg:AUC43_17825"/>
<dbReference type="PANTHER" id="PTHR44520:SF2">
    <property type="entry name" value="RESPONSE REGULATOR RCP1"/>
    <property type="match status" value="1"/>
</dbReference>
<keyword evidence="4" id="KW-1185">Reference proteome</keyword>
<evidence type="ECO:0000313" key="4">
    <source>
        <dbReference type="Proteomes" id="UP000059542"/>
    </source>
</evidence>
<proteinExistence type="predicted"/>
<dbReference type="PANTHER" id="PTHR44520">
    <property type="entry name" value="RESPONSE REGULATOR RCP1-RELATED"/>
    <property type="match status" value="1"/>
</dbReference>
<evidence type="ECO:0000256" key="1">
    <source>
        <dbReference type="PROSITE-ProRule" id="PRU00169"/>
    </source>
</evidence>
<dbReference type="InterPro" id="IPR052893">
    <property type="entry name" value="TCS_response_regulator"/>
</dbReference>
<feature type="domain" description="Response regulatory" evidence="2">
    <location>
        <begin position="2"/>
        <end position="127"/>
    </location>
</feature>
<dbReference type="EMBL" id="CP013909">
    <property type="protein sequence ID" value="ALW86773.1"/>
    <property type="molecule type" value="Genomic_DNA"/>
</dbReference>
<dbReference type="RefSeq" id="WP_068196832.1">
    <property type="nucleotide sequence ID" value="NZ_CP013909.1"/>
</dbReference>
<gene>
    <name evidence="3" type="ORF">AUC43_17825</name>
</gene>
<dbReference type="STRING" id="1411621.AUC43_17825"/>
<dbReference type="OrthoDB" id="1524091at2"/>